<name>A0A139HMC4_9PEZI</name>
<dbReference type="AlphaFoldDB" id="A0A139HMC4"/>
<feature type="region of interest" description="Disordered" evidence="1">
    <location>
        <begin position="91"/>
        <end position="116"/>
    </location>
</feature>
<reference evidence="2 3" key="1">
    <citation type="submission" date="2015-07" db="EMBL/GenBank/DDBJ databases">
        <title>Comparative genomics of the Sigatoka disease complex on banana suggests a link between parallel evolutionary changes in Pseudocercospora fijiensis and Pseudocercospora eumusae and increased virulence on the banana host.</title>
        <authorList>
            <person name="Chang T.-C."/>
            <person name="Salvucci A."/>
            <person name="Crous P.W."/>
            <person name="Stergiopoulos I."/>
        </authorList>
    </citation>
    <scope>NUCLEOTIDE SEQUENCE [LARGE SCALE GENOMIC DNA]</scope>
    <source>
        <strain evidence="2 3">CBS 114824</strain>
    </source>
</reference>
<dbReference type="EMBL" id="LFZN01000029">
    <property type="protein sequence ID" value="KXT03566.1"/>
    <property type="molecule type" value="Genomic_DNA"/>
</dbReference>
<protein>
    <submittedName>
        <fullName evidence="2">Uncharacterized protein</fullName>
    </submittedName>
</protein>
<gene>
    <name evidence="2" type="ORF">AC578_10007</name>
</gene>
<keyword evidence="3" id="KW-1185">Reference proteome</keyword>
<feature type="compositionally biased region" description="Polar residues" evidence="1">
    <location>
        <begin position="103"/>
        <end position="116"/>
    </location>
</feature>
<dbReference type="Proteomes" id="UP000070133">
    <property type="component" value="Unassembled WGS sequence"/>
</dbReference>
<feature type="compositionally biased region" description="Low complexity" evidence="1">
    <location>
        <begin position="9"/>
        <end position="28"/>
    </location>
</feature>
<sequence length="201" mass="22766">MPLKRKRSSPAFSPAASDTSDATTPSSPLSFFYHQTKPVAPLFDKPTRSCPTYDDQLTSQHLNSRTRKRHRDNRPDEQEVYASTIHRLREAQKQHPNAAPVPSQHTQVQPNAQPQRSTLHSVWRIPQAPIHTAMIVHSQDQARAESRCEDCEGPLRHSDAMDLDEVLLEEECRCKSCYRKVCDTCAVLRNARVCLECASPP</sequence>
<dbReference type="STRING" id="321146.A0A139HMC4"/>
<organism evidence="2 3">
    <name type="scientific">Pseudocercospora eumusae</name>
    <dbReference type="NCBI Taxonomy" id="321146"/>
    <lineage>
        <taxon>Eukaryota</taxon>
        <taxon>Fungi</taxon>
        <taxon>Dikarya</taxon>
        <taxon>Ascomycota</taxon>
        <taxon>Pezizomycotina</taxon>
        <taxon>Dothideomycetes</taxon>
        <taxon>Dothideomycetidae</taxon>
        <taxon>Mycosphaerellales</taxon>
        <taxon>Mycosphaerellaceae</taxon>
        <taxon>Pseudocercospora</taxon>
    </lineage>
</organism>
<dbReference type="OrthoDB" id="417112at2759"/>
<comment type="caution">
    <text evidence="2">The sequence shown here is derived from an EMBL/GenBank/DDBJ whole genome shotgun (WGS) entry which is preliminary data.</text>
</comment>
<evidence type="ECO:0000313" key="3">
    <source>
        <dbReference type="Proteomes" id="UP000070133"/>
    </source>
</evidence>
<proteinExistence type="predicted"/>
<evidence type="ECO:0000313" key="2">
    <source>
        <dbReference type="EMBL" id="KXT03566.1"/>
    </source>
</evidence>
<evidence type="ECO:0000256" key="1">
    <source>
        <dbReference type="SAM" id="MobiDB-lite"/>
    </source>
</evidence>
<accession>A0A139HMC4</accession>
<feature type="region of interest" description="Disordered" evidence="1">
    <location>
        <begin position="1"/>
        <end position="77"/>
    </location>
</feature>